<dbReference type="AlphaFoldDB" id="A0A6B1F7A9"/>
<evidence type="ECO:0000313" key="2">
    <source>
        <dbReference type="EMBL" id="MYG38871.1"/>
    </source>
</evidence>
<evidence type="ECO:0000256" key="1">
    <source>
        <dbReference type="SAM" id="MobiDB-lite"/>
    </source>
</evidence>
<gene>
    <name evidence="2" type="ORF">F4162_07905</name>
</gene>
<accession>A0A6B1F7A9</accession>
<comment type="caution">
    <text evidence="2">The sequence shown here is derived from an EMBL/GenBank/DDBJ whole genome shotgun (WGS) entry which is preliminary data.</text>
</comment>
<feature type="compositionally biased region" description="Gly residues" evidence="1">
    <location>
        <begin position="36"/>
        <end position="46"/>
    </location>
</feature>
<dbReference type="EMBL" id="VYDO01000253">
    <property type="protein sequence ID" value="MYG38871.1"/>
    <property type="molecule type" value="Genomic_DNA"/>
</dbReference>
<feature type="region of interest" description="Disordered" evidence="1">
    <location>
        <begin position="36"/>
        <end position="87"/>
    </location>
</feature>
<protein>
    <submittedName>
        <fullName evidence="2">Uncharacterized protein</fullName>
    </submittedName>
</protein>
<sequence length="214" mass="22652">MQQFVAIPSQPERRQLRRRPGSALLALPLVLLAACGGGGGSGGGGDSAAPAPEPPQPHSQDQPSEGQHSQTSIPPAITDSGGIPHGVPAHIKAMRAAIEQGSTLGEGYPTGITISRTQPVTPPAGTGINIQSQDGDARWMNTGESVAVPSWSAYYHGIKLRDYNSKIVSQTINIWTDMADRPPSPSPRSTRWIQTSAKTERTMPCRSMKTAWVS</sequence>
<proteinExistence type="predicted"/>
<name>A0A6B1F7A9_9SYNE</name>
<feature type="compositionally biased region" description="Polar residues" evidence="1">
    <location>
        <begin position="58"/>
        <end position="73"/>
    </location>
</feature>
<organism evidence="2">
    <name type="scientific">Synechococcus sp. SB0676_bin_10</name>
    <dbReference type="NCBI Taxonomy" id="2604869"/>
    <lineage>
        <taxon>Bacteria</taxon>
        <taxon>Bacillati</taxon>
        <taxon>Cyanobacteriota</taxon>
        <taxon>Cyanophyceae</taxon>
        <taxon>Synechococcales</taxon>
        <taxon>Synechococcaceae</taxon>
        <taxon>Synechococcus</taxon>
    </lineage>
</organism>
<reference evidence="2" key="1">
    <citation type="submission" date="2019-09" db="EMBL/GenBank/DDBJ databases">
        <title>Characterisation of the sponge microbiome using genome-centric metagenomics.</title>
        <authorList>
            <person name="Engelberts J.P."/>
            <person name="Robbins S.J."/>
            <person name="De Goeij J.M."/>
            <person name="Aranda M."/>
            <person name="Bell S.C."/>
            <person name="Webster N.S."/>
        </authorList>
    </citation>
    <scope>NUCLEOTIDE SEQUENCE</scope>
    <source>
        <strain evidence="2">SB0676_bin_10</strain>
    </source>
</reference>